<dbReference type="RefSeq" id="WP_238229369.1">
    <property type="nucleotide sequence ID" value="NZ_BPQO01000002.1"/>
</dbReference>
<evidence type="ECO:0000259" key="3">
    <source>
        <dbReference type="Pfam" id="PF13400"/>
    </source>
</evidence>
<evidence type="ECO:0000259" key="2">
    <source>
        <dbReference type="Pfam" id="PF09977"/>
    </source>
</evidence>
<dbReference type="EMBL" id="BPQO01000002">
    <property type="protein sequence ID" value="GJD86936.1"/>
    <property type="molecule type" value="Genomic_DNA"/>
</dbReference>
<dbReference type="InterPro" id="IPR018705">
    <property type="entry name" value="DUF2134_membrane"/>
</dbReference>
<feature type="transmembrane region" description="Helical" evidence="1">
    <location>
        <begin position="43"/>
        <end position="62"/>
    </location>
</feature>
<feature type="domain" description="Putative Flp pilus-assembly TadG-like N-terminal" evidence="3">
    <location>
        <begin position="41"/>
        <end position="87"/>
    </location>
</feature>
<dbReference type="Proteomes" id="UP001055247">
    <property type="component" value="Unassembled WGS sequence"/>
</dbReference>
<proteinExistence type="predicted"/>
<dbReference type="InterPro" id="IPR028087">
    <property type="entry name" value="Tad_N"/>
</dbReference>
<organism evidence="4 5">
    <name type="scientific">Methylobacterium hispanicum</name>
    <dbReference type="NCBI Taxonomy" id="270350"/>
    <lineage>
        <taxon>Bacteria</taxon>
        <taxon>Pseudomonadati</taxon>
        <taxon>Pseudomonadota</taxon>
        <taxon>Alphaproteobacteria</taxon>
        <taxon>Hyphomicrobiales</taxon>
        <taxon>Methylobacteriaceae</taxon>
        <taxon>Methylobacterium</taxon>
    </lineage>
</organism>
<name>A0AAV4ZGF9_9HYPH</name>
<dbReference type="Pfam" id="PF13400">
    <property type="entry name" value="Tad"/>
    <property type="match status" value="1"/>
</dbReference>
<evidence type="ECO:0000256" key="1">
    <source>
        <dbReference type="SAM" id="Phobius"/>
    </source>
</evidence>
<evidence type="ECO:0000313" key="4">
    <source>
        <dbReference type="EMBL" id="GJD86936.1"/>
    </source>
</evidence>
<protein>
    <recommendedName>
        <fullName evidence="6">DUF2134 domain-containing protein</fullName>
    </recommendedName>
</protein>
<reference evidence="4" key="2">
    <citation type="submission" date="2021-08" db="EMBL/GenBank/DDBJ databases">
        <authorList>
            <person name="Tani A."/>
            <person name="Ola A."/>
            <person name="Ogura Y."/>
            <person name="Katsura K."/>
            <person name="Hayashi T."/>
        </authorList>
    </citation>
    <scope>NUCLEOTIDE SEQUENCE</scope>
    <source>
        <strain evidence="4">DSM 16372</strain>
    </source>
</reference>
<gene>
    <name evidence="4" type="ORF">BHAOGJBA_0434</name>
</gene>
<keyword evidence="1" id="KW-0472">Membrane</keyword>
<reference evidence="4" key="1">
    <citation type="journal article" date="2016" name="Front. Microbiol.">
        <title>Genome Sequence of the Piezophilic, Mesophilic Sulfate-Reducing Bacterium Desulfovibrio indicus J2T.</title>
        <authorList>
            <person name="Cao J."/>
            <person name="Maignien L."/>
            <person name="Shao Z."/>
            <person name="Alain K."/>
            <person name="Jebbar M."/>
        </authorList>
    </citation>
    <scope>NUCLEOTIDE SEQUENCE</scope>
    <source>
        <strain evidence="4">DSM 16372</strain>
    </source>
</reference>
<feature type="domain" description="DUF2134" evidence="2">
    <location>
        <begin position="89"/>
        <end position="170"/>
    </location>
</feature>
<comment type="caution">
    <text evidence="4">The sequence shown here is derived from an EMBL/GenBank/DDBJ whole genome shotgun (WGS) entry which is preliminary data.</text>
</comment>
<dbReference type="Pfam" id="PF09977">
    <property type="entry name" value="Tad_C"/>
    <property type="match status" value="1"/>
</dbReference>
<dbReference type="AlphaFoldDB" id="A0AAV4ZGF9"/>
<keyword evidence="5" id="KW-1185">Reference proteome</keyword>
<accession>A0AAV4ZGF9</accession>
<evidence type="ECO:0000313" key="5">
    <source>
        <dbReference type="Proteomes" id="UP001055247"/>
    </source>
</evidence>
<sequence>MPLHLPAVVAGWRAVARRKPAVWVATRLRALVRDLRRDCRGSVLVVTAAGALAVMALASIGIDLGGIALARRRAQGAVDLAVLVAASNLAQAEPLARRSLADNGYGHEGSVTVSLGLYRADAAVDAATRFTAGLPSGNAVRVSMQTGVRTHLGQFVGLPRTIPVAVTGTAAQAQFAALTIGSGAASLDAGIGNAVLGAMLGTRLSLTTLDYTALLSTRVDALRFLDALAASLGRPVGRYAEILQARASMGQIVGALRVAAQGEANAAPALAALGTVLSGLAGSASSAATVPVARIADLGAAIHLSMEPSSKGPPLGLLDLIANAANLGNGQRPVSVDLGASVPGLLSARLTLAMGERRQNSGWARPGGLEASVHTAQVRLLLEVALAAPLGLGSLNLPLYVEVAPGRATLRALTCPWSGRRERRVGVDAQPGLLTLAVADMPRSSVVLGGPGPDLTRAAILLSLPAVSVTAQGRTDLAASAAQSITFTDGDIARGATRRVASTGLARSLTSSLLWSLKLSIAGADPGLMVLLKPLLGPTLTAVAPSIDGILDGVLRTVGVHVGYVDVTIPDTVCDGAVLVQ</sequence>
<keyword evidence="1" id="KW-1133">Transmembrane helix</keyword>
<evidence type="ECO:0008006" key="6">
    <source>
        <dbReference type="Google" id="ProtNLM"/>
    </source>
</evidence>
<keyword evidence="1" id="KW-0812">Transmembrane</keyword>